<dbReference type="InterPro" id="IPR011129">
    <property type="entry name" value="CSD"/>
</dbReference>
<keyword evidence="2" id="KW-0963">Cytoplasm</keyword>
<dbReference type="Pfam" id="PF00313">
    <property type="entry name" value="CSD"/>
    <property type="match status" value="1"/>
</dbReference>
<evidence type="ECO:0000313" key="4">
    <source>
        <dbReference type="EMBL" id="PKZ16441.1"/>
    </source>
</evidence>
<dbReference type="InterPro" id="IPR012156">
    <property type="entry name" value="Cold_shock_CspA"/>
</dbReference>
<comment type="subcellular location">
    <subcellularLocation>
        <location evidence="1">Cytoplasm</location>
    </subcellularLocation>
</comment>
<dbReference type="Gene3D" id="2.40.50.140">
    <property type="entry name" value="Nucleic acid-binding proteins"/>
    <property type="match status" value="1"/>
</dbReference>
<feature type="domain" description="CSD" evidence="3">
    <location>
        <begin position="1"/>
        <end position="66"/>
    </location>
</feature>
<dbReference type="PIRSF" id="PIRSF002599">
    <property type="entry name" value="Cold_shock_A"/>
    <property type="match status" value="1"/>
</dbReference>
<dbReference type="Proteomes" id="UP000255124">
    <property type="component" value="Unassembled WGS sequence"/>
</dbReference>
<dbReference type="PANTHER" id="PTHR11544">
    <property type="entry name" value="COLD SHOCK DOMAIN CONTAINING PROTEINS"/>
    <property type="match status" value="1"/>
</dbReference>
<dbReference type="PRINTS" id="PR00050">
    <property type="entry name" value="COLDSHOCK"/>
</dbReference>
<dbReference type="AlphaFoldDB" id="A0A2I1M8J0"/>
<gene>
    <name evidence="5" type="primary">cspB</name>
    <name evidence="4" type="ORF">CYJ34_06390</name>
    <name evidence="5" type="ORF">NCTC9810_00848</name>
</gene>
<keyword evidence="6" id="KW-1185">Reference proteome</keyword>
<reference evidence="5 7" key="2">
    <citation type="submission" date="2018-06" db="EMBL/GenBank/DDBJ databases">
        <authorList>
            <consortium name="Pathogen Informatics"/>
            <person name="Doyle S."/>
        </authorList>
    </citation>
    <scope>NUCLEOTIDE SEQUENCE [LARGE SCALE GENOMIC DNA]</scope>
    <source>
        <strain evidence="5 7">NCTC9810</strain>
    </source>
</reference>
<evidence type="ECO:0000313" key="7">
    <source>
        <dbReference type="Proteomes" id="UP000255124"/>
    </source>
</evidence>
<evidence type="ECO:0000313" key="6">
    <source>
        <dbReference type="Proteomes" id="UP000234335"/>
    </source>
</evidence>
<dbReference type="OrthoDB" id="9805039at2"/>
<protein>
    <submittedName>
        <fullName evidence="5">Cold shock protein CspB</fullName>
    </submittedName>
    <submittedName>
        <fullName evidence="4">Cold-shock protein</fullName>
    </submittedName>
</protein>
<evidence type="ECO:0000313" key="5">
    <source>
        <dbReference type="EMBL" id="SUU92515.1"/>
    </source>
</evidence>
<dbReference type="GO" id="GO:0005737">
    <property type="term" value="C:cytoplasm"/>
    <property type="evidence" value="ECO:0007669"/>
    <property type="project" value="UniProtKB-SubCell"/>
</dbReference>
<reference evidence="4 6" key="1">
    <citation type="submission" date="2017-12" db="EMBL/GenBank/DDBJ databases">
        <title>Phylogenetic diversity of female urinary microbiome.</title>
        <authorList>
            <person name="Thomas-White K."/>
            <person name="Wolfe A.J."/>
        </authorList>
    </citation>
    <scope>NUCLEOTIDE SEQUENCE [LARGE SCALE GENOMIC DNA]</scope>
    <source>
        <strain evidence="4 6">UMB0119</strain>
    </source>
</reference>
<sequence>MAEGIVKFFDNKKGYGFISTDDDIDYFVHFSSIISDEKYKKLYQGDKVSFDKIDQPRGPSAINVQKLED</sequence>
<dbReference type="SMART" id="SM00357">
    <property type="entry name" value="CSP"/>
    <property type="match status" value="1"/>
</dbReference>
<evidence type="ECO:0000256" key="1">
    <source>
        <dbReference type="ARBA" id="ARBA00004496"/>
    </source>
</evidence>
<dbReference type="GO" id="GO:0003676">
    <property type="term" value="F:nucleic acid binding"/>
    <property type="evidence" value="ECO:0007669"/>
    <property type="project" value="InterPro"/>
</dbReference>
<dbReference type="EMBL" id="UFTA01000002">
    <property type="protein sequence ID" value="SUU92515.1"/>
    <property type="molecule type" value="Genomic_DNA"/>
</dbReference>
<dbReference type="InterPro" id="IPR012340">
    <property type="entry name" value="NA-bd_OB-fold"/>
</dbReference>
<dbReference type="SUPFAM" id="SSF50249">
    <property type="entry name" value="Nucleic acid-binding proteins"/>
    <property type="match status" value="1"/>
</dbReference>
<proteinExistence type="predicted"/>
<accession>A0A2I1M8J0</accession>
<dbReference type="Proteomes" id="UP000234335">
    <property type="component" value="Unassembled WGS sequence"/>
</dbReference>
<organism evidence="4 6">
    <name type="scientific">Anaerococcus octavius</name>
    <dbReference type="NCBI Taxonomy" id="54007"/>
    <lineage>
        <taxon>Bacteria</taxon>
        <taxon>Bacillati</taxon>
        <taxon>Bacillota</taxon>
        <taxon>Tissierellia</taxon>
        <taxon>Tissierellales</taxon>
        <taxon>Peptoniphilaceae</taxon>
        <taxon>Anaerococcus</taxon>
    </lineage>
</organism>
<dbReference type="EMBL" id="PKGS01000004">
    <property type="protein sequence ID" value="PKZ16441.1"/>
    <property type="molecule type" value="Genomic_DNA"/>
</dbReference>
<dbReference type="PROSITE" id="PS51857">
    <property type="entry name" value="CSD_2"/>
    <property type="match status" value="1"/>
</dbReference>
<evidence type="ECO:0000256" key="2">
    <source>
        <dbReference type="ARBA" id="ARBA00022490"/>
    </source>
</evidence>
<evidence type="ECO:0000259" key="3">
    <source>
        <dbReference type="PROSITE" id="PS51857"/>
    </source>
</evidence>
<dbReference type="RefSeq" id="WP_101540464.1">
    <property type="nucleotide sequence ID" value="NZ_CALTZC010000008.1"/>
</dbReference>
<dbReference type="InterPro" id="IPR050181">
    <property type="entry name" value="Cold_shock_domain"/>
</dbReference>
<name>A0A2I1M8J0_9FIRM</name>
<dbReference type="InterPro" id="IPR002059">
    <property type="entry name" value="CSP_DNA-bd"/>
</dbReference>